<dbReference type="AlphaFoldDB" id="A0A2S9CZP1"/>
<comment type="caution">
    <text evidence="1">The sequence shown here is derived from an EMBL/GenBank/DDBJ whole genome shotgun (WGS) entry which is preliminary data.</text>
</comment>
<proteinExistence type="predicted"/>
<evidence type="ECO:0000313" key="1">
    <source>
        <dbReference type="EMBL" id="PRB85992.1"/>
    </source>
</evidence>
<dbReference type="EMBL" id="PCPH01000001">
    <property type="protein sequence ID" value="PRB91745.1"/>
    <property type="molecule type" value="Genomic_DNA"/>
</dbReference>
<dbReference type="EMBL" id="PCPP01000001">
    <property type="protein sequence ID" value="PRB85992.1"/>
    <property type="molecule type" value="Genomic_DNA"/>
</dbReference>
<evidence type="ECO:0000313" key="4">
    <source>
        <dbReference type="Proteomes" id="UP000238534"/>
    </source>
</evidence>
<dbReference type="Proteomes" id="UP000238534">
    <property type="component" value="Unassembled WGS sequence"/>
</dbReference>
<sequence>MKIYFIDNAFKIQIFYFFVLSGASRNEENFKLSIKCKKCVFNIALFEFCSFLYCFIDDKNAFILDGYLNKAIILLFVFPENKKQTQNVE</sequence>
<dbReference type="Proteomes" id="UP000238325">
    <property type="component" value="Unassembled WGS sequence"/>
</dbReference>
<gene>
    <name evidence="1" type="ORF">CQ022_07010</name>
    <name evidence="2" type="ORF">CQ033_00680</name>
</gene>
<evidence type="ECO:0000313" key="2">
    <source>
        <dbReference type="EMBL" id="PRB91745.1"/>
    </source>
</evidence>
<reference evidence="3 4" key="1">
    <citation type="submission" date="2017-09" db="EMBL/GenBank/DDBJ databases">
        <title>Genomic, metabolic, and phenotypic characteristics of bacterial isolates from the natural microbiome of the model nematode Caenorhabditis elegans.</title>
        <authorList>
            <person name="Zimmermann J."/>
            <person name="Obeng N."/>
            <person name="Yang W."/>
            <person name="Obeng O."/>
            <person name="Kissoyan K."/>
            <person name="Pees B."/>
            <person name="Dirksen P."/>
            <person name="Hoppner M."/>
            <person name="Franke A."/>
            <person name="Rosenstiel P."/>
            <person name="Leippe M."/>
            <person name="Dierking K."/>
            <person name="Kaleta C."/>
            <person name="Schulenburg H."/>
        </authorList>
    </citation>
    <scope>NUCLEOTIDE SEQUENCE [LARGE SCALE GENOMIC DNA]</scope>
    <source>
        <strain evidence="1 4">MYb25</strain>
        <strain evidence="2 3">MYb44</strain>
    </source>
</reference>
<organism evidence="1 4">
    <name type="scientific">Chryseobacterium culicis</name>
    <dbReference type="NCBI Taxonomy" id="680127"/>
    <lineage>
        <taxon>Bacteria</taxon>
        <taxon>Pseudomonadati</taxon>
        <taxon>Bacteroidota</taxon>
        <taxon>Flavobacteriia</taxon>
        <taxon>Flavobacteriales</taxon>
        <taxon>Weeksellaceae</taxon>
        <taxon>Chryseobacterium group</taxon>
        <taxon>Chryseobacterium</taxon>
    </lineage>
</organism>
<accession>A0A2S9CZP1</accession>
<keyword evidence="3" id="KW-1185">Reference proteome</keyword>
<protein>
    <submittedName>
        <fullName evidence="1">Uncharacterized protein</fullName>
    </submittedName>
</protein>
<evidence type="ECO:0000313" key="3">
    <source>
        <dbReference type="Proteomes" id="UP000238325"/>
    </source>
</evidence>
<name>A0A2S9CZP1_CHRCI</name>